<organism evidence="2 3">
    <name type="scientific">Diabrotica virgifera virgifera</name>
    <name type="common">western corn rootworm</name>
    <dbReference type="NCBI Taxonomy" id="50390"/>
    <lineage>
        <taxon>Eukaryota</taxon>
        <taxon>Metazoa</taxon>
        <taxon>Ecdysozoa</taxon>
        <taxon>Arthropoda</taxon>
        <taxon>Hexapoda</taxon>
        <taxon>Insecta</taxon>
        <taxon>Pterygota</taxon>
        <taxon>Neoptera</taxon>
        <taxon>Endopterygota</taxon>
        <taxon>Coleoptera</taxon>
        <taxon>Polyphaga</taxon>
        <taxon>Cucujiformia</taxon>
        <taxon>Chrysomeloidea</taxon>
        <taxon>Chrysomelidae</taxon>
        <taxon>Galerucinae</taxon>
        <taxon>Diabroticina</taxon>
        <taxon>Diabroticites</taxon>
        <taxon>Diabrotica</taxon>
    </lineage>
</organism>
<accession>A0ABM5KZV6</accession>
<name>A0ABM5KZV6_DIAVI</name>
<dbReference type="SUPFAM" id="SSF53098">
    <property type="entry name" value="Ribonuclease H-like"/>
    <property type="match status" value="1"/>
</dbReference>
<sequence>MKINDLTHFSACFEINQEDFSRFAKVLTEIKRELDERFSEFDALKPDLELFNNPMGVNIQNQSAEYQLELCELQSDSFFQAKKNEGISTFWKLVSKDRFPKLRNFALKLYSMFGSTYICESTFSALKHIKCEIRNRMENDSLEACIRLTTTGIDTDVQKLVEDIRLPQISH</sequence>
<dbReference type="EnsemblMetazoa" id="XM_050659763.1">
    <property type="protein sequence ID" value="XP_050515720.1"/>
    <property type="gene ID" value="LOC126890650"/>
</dbReference>
<dbReference type="Proteomes" id="UP001652700">
    <property type="component" value="Unplaced"/>
</dbReference>
<evidence type="ECO:0000313" key="3">
    <source>
        <dbReference type="Proteomes" id="UP001652700"/>
    </source>
</evidence>
<protein>
    <recommendedName>
        <fullName evidence="1">HAT C-terminal dimerisation domain-containing protein</fullName>
    </recommendedName>
</protein>
<proteinExistence type="predicted"/>
<dbReference type="PANTHER" id="PTHR45913:SF20">
    <property type="entry name" value="GENERAL TRANSCRIPTION FACTOR II-I REPEAT DOMAIN-CONTAINING PROTEIN 2"/>
    <property type="match status" value="1"/>
</dbReference>
<dbReference type="RefSeq" id="XP_050515720.1">
    <property type="nucleotide sequence ID" value="XM_050659763.1"/>
</dbReference>
<dbReference type="PANTHER" id="PTHR45913">
    <property type="entry name" value="EPM2A-INTERACTING PROTEIN 1"/>
    <property type="match status" value="1"/>
</dbReference>
<dbReference type="InterPro" id="IPR012337">
    <property type="entry name" value="RNaseH-like_sf"/>
</dbReference>
<dbReference type="InterPro" id="IPR008906">
    <property type="entry name" value="HATC_C_dom"/>
</dbReference>
<evidence type="ECO:0000313" key="2">
    <source>
        <dbReference type="EnsemblMetazoa" id="XP_050515720.1"/>
    </source>
</evidence>
<dbReference type="Pfam" id="PF05699">
    <property type="entry name" value="Dimer_Tnp_hAT"/>
    <property type="match status" value="1"/>
</dbReference>
<keyword evidence="3" id="KW-1185">Reference proteome</keyword>
<reference evidence="2" key="1">
    <citation type="submission" date="2025-05" db="UniProtKB">
        <authorList>
            <consortium name="EnsemblMetazoa"/>
        </authorList>
    </citation>
    <scope>IDENTIFICATION</scope>
</reference>
<feature type="domain" description="HAT C-terminal dimerisation" evidence="1">
    <location>
        <begin position="74"/>
        <end position="146"/>
    </location>
</feature>
<dbReference type="GeneID" id="126890650"/>
<evidence type="ECO:0000259" key="1">
    <source>
        <dbReference type="Pfam" id="PF05699"/>
    </source>
</evidence>